<evidence type="ECO:0000313" key="1">
    <source>
        <dbReference type="EMBL" id="KAL2470687.1"/>
    </source>
</evidence>
<name>A0ABD1Q3D3_9LAMI</name>
<evidence type="ECO:0000313" key="2">
    <source>
        <dbReference type="Proteomes" id="UP001604336"/>
    </source>
</evidence>
<dbReference type="EMBL" id="JBFOLK010000012">
    <property type="protein sequence ID" value="KAL2470687.1"/>
    <property type="molecule type" value="Genomic_DNA"/>
</dbReference>
<organism evidence="1 2">
    <name type="scientific">Abeliophyllum distichum</name>
    <dbReference type="NCBI Taxonomy" id="126358"/>
    <lineage>
        <taxon>Eukaryota</taxon>
        <taxon>Viridiplantae</taxon>
        <taxon>Streptophyta</taxon>
        <taxon>Embryophyta</taxon>
        <taxon>Tracheophyta</taxon>
        <taxon>Spermatophyta</taxon>
        <taxon>Magnoliopsida</taxon>
        <taxon>eudicotyledons</taxon>
        <taxon>Gunneridae</taxon>
        <taxon>Pentapetalae</taxon>
        <taxon>asterids</taxon>
        <taxon>lamiids</taxon>
        <taxon>Lamiales</taxon>
        <taxon>Oleaceae</taxon>
        <taxon>Forsythieae</taxon>
        <taxon>Abeliophyllum</taxon>
    </lineage>
</organism>
<dbReference type="AlphaFoldDB" id="A0ABD1Q3D3"/>
<gene>
    <name evidence="1" type="ORF">Adt_38823</name>
</gene>
<keyword evidence="2" id="KW-1185">Reference proteome</keyword>
<comment type="caution">
    <text evidence="1">The sequence shown here is derived from an EMBL/GenBank/DDBJ whole genome shotgun (WGS) entry which is preliminary data.</text>
</comment>
<protein>
    <submittedName>
        <fullName evidence="1">DUF1985 domain-containing protein</fullName>
    </submittedName>
</protein>
<dbReference type="Proteomes" id="UP001604336">
    <property type="component" value="Unassembled WGS sequence"/>
</dbReference>
<sequence length="124" mass="14277">MTLYPHCDVGCLMFKGGCFQNPAFGHFLEVNEIVLNHQLIHQVLLREVKQPNVDEMWFNLSGTLVHFSLEEFCLITRLSDRDVVKFGILLLLTNLFFTTAYKRLVEDSLMVLVDSEDMNSYAMG</sequence>
<dbReference type="PANTHER" id="PTHR48449">
    <property type="entry name" value="DUF1985 DOMAIN-CONTAINING PROTEIN"/>
    <property type="match status" value="1"/>
</dbReference>
<dbReference type="PANTHER" id="PTHR48449:SF1">
    <property type="entry name" value="DUF1985 DOMAIN-CONTAINING PROTEIN"/>
    <property type="match status" value="1"/>
</dbReference>
<proteinExistence type="predicted"/>
<reference evidence="2" key="1">
    <citation type="submission" date="2024-07" db="EMBL/GenBank/DDBJ databases">
        <title>Two chromosome-level genome assemblies of Korean endemic species Abeliophyllum distichum and Forsythia ovata (Oleaceae).</title>
        <authorList>
            <person name="Jang H."/>
        </authorList>
    </citation>
    <scope>NUCLEOTIDE SEQUENCE [LARGE SCALE GENOMIC DNA]</scope>
</reference>
<accession>A0ABD1Q3D3</accession>